<evidence type="ECO:0000256" key="1">
    <source>
        <dbReference type="SAM" id="Coils"/>
    </source>
</evidence>
<dbReference type="SUPFAM" id="SSF52540">
    <property type="entry name" value="P-loop containing nucleoside triphosphate hydrolases"/>
    <property type="match status" value="1"/>
</dbReference>
<evidence type="ECO:0000313" key="3">
    <source>
        <dbReference type="EMBL" id="VAX12405.1"/>
    </source>
</evidence>
<dbReference type="Pfam" id="PF00350">
    <property type="entry name" value="Dynamin_N"/>
    <property type="match status" value="1"/>
</dbReference>
<sequence length="651" mass="74003">MATNRFTDQMQAYGRWKADLNQAIGNYQHWLERNNMSSPEVDLRIYELLETMKSDRLNIAFVAEFARGKSELINAIFFSEYDRRLLPSEAGRTTMCPTELLYDNQADESYIRLLAIETRLEDTSIQEHKKEPINWTTITLDTNSSEKMAEAFKEVMRTKRVPAAVAVRLGLLDAADGEKNNIVEIPMWRHAIISFPHPLLKDGLSILDTPGLNALGNEPELTINMLPNAHAVIFVLSADTGVTRSDMDMWNHYVNPLGADTHHSRIVVLNKVDTLWDELKGEDAIHNSIATQCNSAAQMLGIDPANVFPVSAQKGLLAKIRTDHKLLEKSNILALEKVLSTRILPQKQSLVRDNISAEIGRMVTQSRDLIASRLTAVNKQLKELQGLSGKNEDVILHLMKKTREEQTIYHKSVESFQNNKKTFSSKHAELLNQLSLTRLDQLMARTRKDMAGTWTTIGLKSNMKDFFDMITDSINQAAKQTDQVNMLIQTIYQQFQKQHGLANTRPRLFSLARYKRDLERLYHEAEAYRKSPVTTMTEQSFVVKKFFISMVSHARNTFFQAHQDASSWGKAAMAPLVARIKDHKLQMEKRLDSLRKINESRDTLKSKISELEDAANKLESQLNELNKLMETLMRPLEPAPGESPSQASQVA</sequence>
<dbReference type="InterPro" id="IPR027417">
    <property type="entry name" value="P-loop_NTPase"/>
</dbReference>
<dbReference type="InterPro" id="IPR051943">
    <property type="entry name" value="TRAFAC_Dynamin-like_GTPase"/>
</dbReference>
<evidence type="ECO:0000259" key="2">
    <source>
        <dbReference type="Pfam" id="PF00350"/>
    </source>
</evidence>
<dbReference type="Gene3D" id="3.40.50.300">
    <property type="entry name" value="P-loop containing nucleotide triphosphate hydrolases"/>
    <property type="match status" value="1"/>
</dbReference>
<accession>A0A3B1C131</accession>
<feature type="coiled-coil region" evidence="1">
    <location>
        <begin position="594"/>
        <end position="631"/>
    </location>
</feature>
<organism evidence="3">
    <name type="scientific">hydrothermal vent metagenome</name>
    <dbReference type="NCBI Taxonomy" id="652676"/>
    <lineage>
        <taxon>unclassified sequences</taxon>
        <taxon>metagenomes</taxon>
        <taxon>ecological metagenomes</taxon>
    </lineage>
</organism>
<dbReference type="EMBL" id="UOFZ01000036">
    <property type="protein sequence ID" value="VAX12405.1"/>
    <property type="molecule type" value="Genomic_DNA"/>
</dbReference>
<feature type="domain" description="Dynamin N-terminal" evidence="2">
    <location>
        <begin position="59"/>
        <end position="271"/>
    </location>
</feature>
<dbReference type="PANTHER" id="PTHR43681:SF1">
    <property type="entry name" value="SARCALUMENIN"/>
    <property type="match status" value="1"/>
</dbReference>
<keyword evidence="1" id="KW-0175">Coiled coil</keyword>
<dbReference type="PANTHER" id="PTHR43681">
    <property type="entry name" value="TRANSMEMBRANE GTPASE FZO"/>
    <property type="match status" value="1"/>
</dbReference>
<dbReference type="AlphaFoldDB" id="A0A3B1C131"/>
<dbReference type="InterPro" id="IPR045063">
    <property type="entry name" value="Dynamin_N"/>
</dbReference>
<proteinExistence type="predicted"/>
<reference evidence="3" key="1">
    <citation type="submission" date="2018-06" db="EMBL/GenBank/DDBJ databases">
        <authorList>
            <person name="Zhirakovskaya E."/>
        </authorList>
    </citation>
    <scope>NUCLEOTIDE SEQUENCE</scope>
</reference>
<name>A0A3B1C131_9ZZZZ</name>
<gene>
    <name evidence="3" type="ORF">MNBD_GAMMA24-123</name>
</gene>
<protein>
    <recommendedName>
        <fullName evidence="2">Dynamin N-terminal domain-containing protein</fullName>
    </recommendedName>
</protein>